<dbReference type="Proteomes" id="UP000664731">
    <property type="component" value="Unassembled WGS sequence"/>
</dbReference>
<proteinExistence type="predicted"/>
<gene>
    <name evidence="1" type="ORF">J1777_09725</name>
</gene>
<comment type="caution">
    <text evidence="1">The sequence shown here is derived from an EMBL/GenBank/DDBJ whole genome shotgun (WGS) entry which is preliminary data.</text>
</comment>
<protein>
    <submittedName>
        <fullName evidence="1">Phosphoglycerate mutase</fullName>
    </submittedName>
</protein>
<reference evidence="1" key="1">
    <citation type="submission" date="2021-03" db="EMBL/GenBank/DDBJ databases">
        <title>Comamonas denitrificans.</title>
        <authorList>
            <person name="Finster K."/>
        </authorList>
    </citation>
    <scope>NUCLEOTIDE SEQUENCE</scope>
    <source>
        <strain evidence="1">MM2021_4</strain>
    </source>
</reference>
<name>A0A939KF68_9BURK</name>
<keyword evidence="2" id="KW-1185">Reference proteome</keyword>
<dbReference type="EMBL" id="JAFNME010000020">
    <property type="protein sequence ID" value="MBO1250098.1"/>
    <property type="molecule type" value="Genomic_DNA"/>
</dbReference>
<sequence>MPHLILPYAAAENAPAVATPQLDALLALLQETERDGQEYDFPIPPHERAVAQAWGLNAAAPAWAAVGAPARLPHAWLTPCHLHAGADQVRLDDPAQLQFTLAEAQALCAILAPWWAEDGLQLQVLSPLLWRVSGAPLAGLSTASLDRVLLRDASRWLPQTQPFQRLHSEAQMLLYSHPFNDAREARGLPPVNGFWLHGAGALAQGPTPIPTPILLVDGLRQAALRQDWAAWQQAWQQAEAGPIAQLLAHVRAGGQATLTLCGEAQALHFKRARSALMQRFQSLFKQKTFNSLRNQL</sequence>
<evidence type="ECO:0000313" key="1">
    <source>
        <dbReference type="EMBL" id="MBO1250098.1"/>
    </source>
</evidence>
<dbReference type="AlphaFoldDB" id="A0A939KF68"/>
<organism evidence="1 2">
    <name type="scientific">Comamonas denitrificans</name>
    <dbReference type="NCBI Taxonomy" id="117506"/>
    <lineage>
        <taxon>Bacteria</taxon>
        <taxon>Pseudomonadati</taxon>
        <taxon>Pseudomonadota</taxon>
        <taxon>Betaproteobacteria</taxon>
        <taxon>Burkholderiales</taxon>
        <taxon>Comamonadaceae</taxon>
        <taxon>Comamonas</taxon>
    </lineage>
</organism>
<accession>A0A939KF68</accession>
<evidence type="ECO:0000313" key="2">
    <source>
        <dbReference type="Proteomes" id="UP000664731"/>
    </source>
</evidence>